<evidence type="ECO:0000313" key="1">
    <source>
        <dbReference type="EMBL" id="EGI62954.1"/>
    </source>
</evidence>
<organism evidence="2">
    <name type="scientific">Acromyrmex echinatior</name>
    <name type="common">Panamanian leafcutter ant</name>
    <name type="synonym">Acromyrmex octospinosus echinatior</name>
    <dbReference type="NCBI Taxonomy" id="103372"/>
    <lineage>
        <taxon>Eukaryota</taxon>
        <taxon>Metazoa</taxon>
        <taxon>Ecdysozoa</taxon>
        <taxon>Arthropoda</taxon>
        <taxon>Hexapoda</taxon>
        <taxon>Insecta</taxon>
        <taxon>Pterygota</taxon>
        <taxon>Neoptera</taxon>
        <taxon>Endopterygota</taxon>
        <taxon>Hymenoptera</taxon>
        <taxon>Apocrita</taxon>
        <taxon>Aculeata</taxon>
        <taxon>Formicoidea</taxon>
        <taxon>Formicidae</taxon>
        <taxon>Myrmicinae</taxon>
        <taxon>Acromyrmex</taxon>
    </lineage>
</organism>
<protein>
    <submittedName>
        <fullName evidence="1">Uncharacterized protein</fullName>
    </submittedName>
</protein>
<gene>
    <name evidence="1" type="ORF">G5I_08682</name>
</gene>
<accession>F4WS70</accession>
<evidence type="ECO:0000313" key="2">
    <source>
        <dbReference type="Proteomes" id="UP000007755"/>
    </source>
</evidence>
<reference evidence="1" key="1">
    <citation type="submission" date="2011-02" db="EMBL/GenBank/DDBJ databases">
        <title>The genome of the leaf-cutting ant Acromyrmex echinatior suggests key adaptations to social evolution and fungus farming.</title>
        <authorList>
            <person name="Nygaard S."/>
            <person name="Zhang G."/>
        </authorList>
    </citation>
    <scope>NUCLEOTIDE SEQUENCE</scope>
</reference>
<proteinExistence type="predicted"/>
<keyword evidence="2" id="KW-1185">Reference proteome</keyword>
<dbReference type="Proteomes" id="UP000007755">
    <property type="component" value="Unassembled WGS sequence"/>
</dbReference>
<dbReference type="EMBL" id="GL888303">
    <property type="protein sequence ID" value="EGI62954.1"/>
    <property type="molecule type" value="Genomic_DNA"/>
</dbReference>
<sequence length="138" mass="15246">MIRAERQWNQEEQLDIWEESDFFLAELFGLRPYEPDPEPEDWNFLRFFLCSCSSTLSLNKLPTASYVFSNSSLGGSIPLPLTISARTPLSSRTQAAASGGIVSQEARSPGPLSLLLLSSLLLKESPRLLLLSASPCRA</sequence>
<name>F4WS70_ACREC</name>
<dbReference type="InParanoid" id="F4WS70"/>
<dbReference type="AlphaFoldDB" id="F4WS70"/>